<reference evidence="2 3" key="1">
    <citation type="submission" date="2020-08" db="EMBL/GenBank/DDBJ databases">
        <title>Sequencing the genomes of 1000 actinobacteria strains.</title>
        <authorList>
            <person name="Klenk H.-P."/>
        </authorList>
    </citation>
    <scope>NUCLEOTIDE SEQUENCE [LARGE SCALE GENOMIC DNA]</scope>
    <source>
        <strain evidence="2 3">DSM 45809</strain>
    </source>
</reference>
<feature type="region of interest" description="Disordered" evidence="1">
    <location>
        <begin position="333"/>
        <end position="390"/>
    </location>
</feature>
<comment type="caution">
    <text evidence="2">The sequence shown here is derived from an EMBL/GenBank/DDBJ whole genome shotgun (WGS) entry which is preliminary data.</text>
</comment>
<sequence length="573" mass="60283">MGDEAAEYYDRMLVDAEWGEAFCLTFVRGLDDAALISAFGGDPAAIMSQAALAQVLDGFPYGQEPATLVVAALGDWRIGIEINGCQGNRSEVLRRAAAAGDGVALSVYRNVNGRSEFSYVRDDRIQVVIDHLRPERRTGENPELLDEHLDGLPFGYEDDVIPEAAGLALAERITGVRLPFDLMERDLPGAVLTLVPDDLVPEGGRGLAALDHPFVQRMLAAPTAANVPAMVAFRARLIAEDSGLIGEPVIQEVLDALDAGRAIGPEVRSRLRELHERVADDLPAMNAVQDLAAAAVPSGDARERFGTAYALHDSDRSLQAVVVRRCALRALQDTPATPPAPTVLATAGPTPSASASPSALSGLASSGPASSGPASSGPGSGSSGRDESGAGLRAADLDVASLDAAGLDAAGSGRGAPALGSTAAYAVMAKEFASWDATKQRAAARWLARRAFEVAGLDRLAWARPALEALDRGEPLPFPDRKAVFRLISAAALVTATTGLPLDQLGDRLTESQRAELRERIDRAPMAVITIFNTANPDPAKALIDTFATALETFDGRDEDLTTELRARFSTAI</sequence>
<accession>A0A7W7MB12</accession>
<proteinExistence type="predicted"/>
<evidence type="ECO:0000313" key="2">
    <source>
        <dbReference type="EMBL" id="MBB4743567.1"/>
    </source>
</evidence>
<protein>
    <submittedName>
        <fullName evidence="2">Uncharacterized protein</fullName>
    </submittedName>
</protein>
<keyword evidence="3" id="KW-1185">Reference proteome</keyword>
<dbReference type="InterPro" id="IPR045592">
    <property type="entry name" value="DUF6461"/>
</dbReference>
<evidence type="ECO:0000313" key="3">
    <source>
        <dbReference type="Proteomes" id="UP000546162"/>
    </source>
</evidence>
<dbReference type="Pfam" id="PF20062">
    <property type="entry name" value="DUF6461"/>
    <property type="match status" value="1"/>
</dbReference>
<organism evidence="2 3">
    <name type="scientific">Actinoplanes octamycinicus</name>
    <dbReference type="NCBI Taxonomy" id="135948"/>
    <lineage>
        <taxon>Bacteria</taxon>
        <taxon>Bacillati</taxon>
        <taxon>Actinomycetota</taxon>
        <taxon>Actinomycetes</taxon>
        <taxon>Micromonosporales</taxon>
        <taxon>Micromonosporaceae</taxon>
        <taxon>Actinoplanes</taxon>
    </lineage>
</organism>
<evidence type="ECO:0000256" key="1">
    <source>
        <dbReference type="SAM" id="MobiDB-lite"/>
    </source>
</evidence>
<dbReference type="RefSeq" id="WP_185043832.1">
    <property type="nucleotide sequence ID" value="NZ_BAABFG010000005.1"/>
</dbReference>
<dbReference type="AlphaFoldDB" id="A0A7W7MB12"/>
<dbReference type="Proteomes" id="UP000546162">
    <property type="component" value="Unassembled WGS sequence"/>
</dbReference>
<name>A0A7W7MB12_9ACTN</name>
<feature type="compositionally biased region" description="Low complexity" evidence="1">
    <location>
        <begin position="342"/>
        <end position="377"/>
    </location>
</feature>
<gene>
    <name evidence="2" type="ORF">BJY16_007026</name>
</gene>
<dbReference type="EMBL" id="JACHNB010000001">
    <property type="protein sequence ID" value="MBB4743567.1"/>
    <property type="molecule type" value="Genomic_DNA"/>
</dbReference>